<dbReference type="EMBL" id="JACHJT010000001">
    <property type="protein sequence ID" value="MBB4930056.1"/>
    <property type="molecule type" value="Genomic_DNA"/>
</dbReference>
<gene>
    <name evidence="3" type="ORF">F4561_000876</name>
</gene>
<keyword evidence="2" id="KW-1133">Transmembrane helix</keyword>
<feature type="transmembrane region" description="Helical" evidence="2">
    <location>
        <begin position="52"/>
        <end position="76"/>
    </location>
</feature>
<keyword evidence="2" id="KW-0812">Transmembrane</keyword>
<protein>
    <submittedName>
        <fullName evidence="3">Uncharacterized protein</fullName>
    </submittedName>
</protein>
<feature type="region of interest" description="Disordered" evidence="1">
    <location>
        <begin position="219"/>
        <end position="303"/>
    </location>
</feature>
<feature type="region of interest" description="Disordered" evidence="1">
    <location>
        <begin position="130"/>
        <end position="193"/>
    </location>
</feature>
<evidence type="ECO:0000313" key="4">
    <source>
        <dbReference type="Proteomes" id="UP000523007"/>
    </source>
</evidence>
<feature type="compositionally biased region" description="Acidic residues" evidence="1">
    <location>
        <begin position="263"/>
        <end position="292"/>
    </location>
</feature>
<accession>A0A7W7REN9</accession>
<dbReference type="Pfam" id="PF19609">
    <property type="entry name" value="DUF6114"/>
    <property type="match status" value="1"/>
</dbReference>
<dbReference type="RefSeq" id="WP_184574992.1">
    <property type="nucleotide sequence ID" value="NZ_JACHJT010000001.1"/>
</dbReference>
<reference evidence="3 4" key="1">
    <citation type="submission" date="2020-08" db="EMBL/GenBank/DDBJ databases">
        <title>Sequencing the genomes of 1000 actinobacteria strains.</title>
        <authorList>
            <person name="Klenk H.-P."/>
        </authorList>
    </citation>
    <scope>NUCLEOTIDE SEQUENCE [LARGE SCALE GENOMIC DNA]</scope>
    <source>
        <strain evidence="3 4">DSM 102030</strain>
    </source>
</reference>
<comment type="caution">
    <text evidence="3">The sequence shown here is derived from an EMBL/GenBank/DDBJ whole genome shotgun (WGS) entry which is preliminary data.</text>
</comment>
<feature type="compositionally biased region" description="Acidic residues" evidence="1">
    <location>
        <begin position="226"/>
        <end position="240"/>
    </location>
</feature>
<dbReference type="AlphaFoldDB" id="A0A7W7REN9"/>
<evidence type="ECO:0000313" key="3">
    <source>
        <dbReference type="EMBL" id="MBB4930056.1"/>
    </source>
</evidence>
<feature type="transmembrane region" description="Helical" evidence="2">
    <location>
        <begin position="83"/>
        <end position="99"/>
    </location>
</feature>
<feature type="transmembrane region" description="Helical" evidence="2">
    <location>
        <begin position="27"/>
        <end position="46"/>
    </location>
</feature>
<evidence type="ECO:0000256" key="1">
    <source>
        <dbReference type="SAM" id="MobiDB-lite"/>
    </source>
</evidence>
<organism evidence="3 4">
    <name type="scientific">Lipingzhangella halophila</name>
    <dbReference type="NCBI Taxonomy" id="1783352"/>
    <lineage>
        <taxon>Bacteria</taxon>
        <taxon>Bacillati</taxon>
        <taxon>Actinomycetota</taxon>
        <taxon>Actinomycetes</taxon>
        <taxon>Streptosporangiales</taxon>
        <taxon>Nocardiopsidaceae</taxon>
        <taxon>Lipingzhangella</taxon>
    </lineage>
</organism>
<feature type="compositionally biased region" description="Basic and acidic residues" evidence="1">
    <location>
        <begin position="163"/>
        <end position="181"/>
    </location>
</feature>
<sequence>MSRHGQRPGRGARARVVFRNWRRSRPFWGGLLVTLGGAIIVLAPLAPLPLLIQQGIAGISGYIVGLLLIALGLLAWFQPMQRSFFGIVAILLSLASFVTSNFGGFVIGMLLGLVGGALVFAWVPDRRAPASTQGPEDAVPEPAGGPSDAVDGATAPDTAVEPPEDHDRKDDRKADQSRDGDDGQEPPRIGNGGMLRSIVALPMALALVSPAMVPADEGPGWPWDWFPDDEEESEEPEEPSPDPSSELPEVPSPAPSETGGADGDNDEDADSDSEDQDEDEEDEEEDDSDSECEFGVGDESVASSEEEFLEAVQACQDAQEDDELPEVDSTEAEGDFNAATVPMGLTSDEQTMYGAKFEGVVDYPTAEGTERYLKLSMDSTEFTGAEQWYELGDSRTTLALPGMTFTGDVVIHVTEMHVRILGIPLTFTPDFPPPLLLPVMYVTDLEAKQPLAQANEVVIDGLDQRVE</sequence>
<proteinExistence type="predicted"/>
<keyword evidence="4" id="KW-1185">Reference proteome</keyword>
<dbReference type="InterPro" id="IPR046096">
    <property type="entry name" value="DUF6114"/>
</dbReference>
<name>A0A7W7REN9_9ACTN</name>
<evidence type="ECO:0000256" key="2">
    <source>
        <dbReference type="SAM" id="Phobius"/>
    </source>
</evidence>
<dbReference type="Proteomes" id="UP000523007">
    <property type="component" value="Unassembled WGS sequence"/>
</dbReference>
<keyword evidence="2" id="KW-0472">Membrane</keyword>